<name>A0A0N8H6A2_9HYPO</name>
<gene>
    <name evidence="3" type="ORF">AK830_g8159</name>
</gene>
<feature type="compositionally biased region" description="Polar residues" evidence="1">
    <location>
        <begin position="516"/>
        <end position="532"/>
    </location>
</feature>
<feature type="region of interest" description="Disordered" evidence="1">
    <location>
        <begin position="505"/>
        <end position="542"/>
    </location>
</feature>
<dbReference type="Pfam" id="PF25545">
    <property type="entry name" value="DUF7924"/>
    <property type="match status" value="1"/>
</dbReference>
<dbReference type="PANTHER" id="PTHR42470">
    <property type="entry name" value="VAST DOMAIN-CONTAINING PROTEIN"/>
    <property type="match status" value="1"/>
</dbReference>
<feature type="domain" description="DUF7924" evidence="2">
    <location>
        <begin position="243"/>
        <end position="468"/>
    </location>
</feature>
<dbReference type="PANTHER" id="PTHR42470:SF2">
    <property type="match status" value="1"/>
</dbReference>
<protein>
    <recommendedName>
        <fullName evidence="2">DUF7924 domain-containing protein</fullName>
    </recommendedName>
</protein>
<sequence>MYTTSSLSTIRAAMARTRAAHSGRTSSASEDQGKWPEGIRKRRSTRSTTHLQPRQAPKPTERDQSHSSLNKKTLSRQGSATPGKRGTKRPVDALDRDLDSPQKRPRRSPRLSLLENTSDRSATNSSTHDPIDPIGFWAREGRWPKGYFELNMEHLLARKRSRSSLIRKRSNSATSTTPSDQKPRDEKSAPYRDPRYETLLGTRGSFMVKSNLDVTTASKGLSRTLIEATQTLPRNSLFHDDVFESTCQKIHNRNEARVIQDITRLIVPSAESLATFGAKHLDILTESVNEGWNNSIPLTGTRPQPDYSVGFTREAFTDDQLAKLSPYLGDFLTGDQSFFMGTYYMYFPFLTCEVKCGAAGLDVADRQNAHSMTLAVRAVAELFRAVKRSDEVHRQILAFSVSHDHRSVRIYGHYPVVDGDSIKYYRHPIHTYDFTALDGKEKWTAYRFTKNVYDTWMPAHFKNICSAIDQLPDNLDLDVPSLVGTGLSRDLESHHLSQADAGAMSLPVAQEDRSGDTVQESGTPGTSFTDPTATKRRKGRKE</sequence>
<comment type="caution">
    <text evidence="3">The sequence shown here is derived from an EMBL/GenBank/DDBJ whole genome shotgun (WGS) entry which is preliminary data.</text>
</comment>
<feature type="compositionally biased region" description="Basic and acidic residues" evidence="1">
    <location>
        <begin position="89"/>
        <end position="102"/>
    </location>
</feature>
<proteinExistence type="predicted"/>
<evidence type="ECO:0000259" key="2">
    <source>
        <dbReference type="Pfam" id="PF25545"/>
    </source>
</evidence>
<feature type="region of interest" description="Disordered" evidence="1">
    <location>
        <begin position="1"/>
        <end position="135"/>
    </location>
</feature>
<feature type="compositionally biased region" description="Basic and acidic residues" evidence="1">
    <location>
        <begin position="181"/>
        <end position="193"/>
    </location>
</feature>
<evidence type="ECO:0000256" key="1">
    <source>
        <dbReference type="SAM" id="MobiDB-lite"/>
    </source>
</evidence>
<feature type="region of interest" description="Disordered" evidence="1">
    <location>
        <begin position="162"/>
        <end position="193"/>
    </location>
</feature>
<dbReference type="InterPro" id="IPR057684">
    <property type="entry name" value="DUF7924"/>
</dbReference>
<feature type="compositionally biased region" description="Polar residues" evidence="1">
    <location>
        <begin position="115"/>
        <end position="128"/>
    </location>
</feature>
<dbReference type="OrthoDB" id="5132737at2759"/>
<evidence type="ECO:0000313" key="3">
    <source>
        <dbReference type="EMBL" id="KPM38404.1"/>
    </source>
</evidence>
<feature type="compositionally biased region" description="Polar residues" evidence="1">
    <location>
        <begin position="66"/>
        <end position="80"/>
    </location>
</feature>
<dbReference type="EMBL" id="LKCW01000135">
    <property type="protein sequence ID" value="KPM38404.1"/>
    <property type="molecule type" value="Genomic_DNA"/>
</dbReference>
<dbReference type="STRING" id="78410.A0A0N8H6A2"/>
<evidence type="ECO:0000313" key="4">
    <source>
        <dbReference type="Proteomes" id="UP000050424"/>
    </source>
</evidence>
<reference evidence="3 4" key="1">
    <citation type="submission" date="2015-09" db="EMBL/GenBank/DDBJ databases">
        <title>Draft genome of a European isolate of the apple canker pathogen Neonectria ditissima.</title>
        <authorList>
            <person name="Gomez-Cortecero A."/>
            <person name="Harrison R.J."/>
            <person name="Armitage A.D."/>
        </authorList>
    </citation>
    <scope>NUCLEOTIDE SEQUENCE [LARGE SCALE GENOMIC DNA]</scope>
    <source>
        <strain evidence="3 4">R09/05</strain>
    </source>
</reference>
<organism evidence="3 4">
    <name type="scientific">Neonectria ditissima</name>
    <dbReference type="NCBI Taxonomy" id="78410"/>
    <lineage>
        <taxon>Eukaryota</taxon>
        <taxon>Fungi</taxon>
        <taxon>Dikarya</taxon>
        <taxon>Ascomycota</taxon>
        <taxon>Pezizomycotina</taxon>
        <taxon>Sordariomycetes</taxon>
        <taxon>Hypocreomycetidae</taxon>
        <taxon>Hypocreales</taxon>
        <taxon>Nectriaceae</taxon>
        <taxon>Neonectria</taxon>
    </lineage>
</organism>
<dbReference type="Proteomes" id="UP000050424">
    <property type="component" value="Unassembled WGS sequence"/>
</dbReference>
<accession>A0A0N8H6A2</accession>
<dbReference type="AlphaFoldDB" id="A0A0N8H6A2"/>
<keyword evidence="4" id="KW-1185">Reference proteome</keyword>